<feature type="transmembrane region" description="Helical" evidence="2">
    <location>
        <begin position="218"/>
        <end position="240"/>
    </location>
</feature>
<reference evidence="3" key="1">
    <citation type="submission" date="2022-10" db="EMBL/GenBank/DDBJ databases">
        <title>Puccinia triticina Genome sequencing and assembly.</title>
        <authorList>
            <person name="Li C."/>
        </authorList>
    </citation>
    <scope>NUCLEOTIDE SEQUENCE</scope>
    <source>
        <strain evidence="3">Pt15</strain>
    </source>
</reference>
<dbReference type="Proteomes" id="UP001164743">
    <property type="component" value="Chromosome 8A"/>
</dbReference>
<dbReference type="RefSeq" id="XP_053022875.1">
    <property type="nucleotide sequence ID" value="XM_053171631.1"/>
</dbReference>
<evidence type="ECO:0000256" key="2">
    <source>
        <dbReference type="SAM" id="Phobius"/>
    </source>
</evidence>
<name>A0ABY7CU61_9BASI</name>
<organism evidence="3 4">
    <name type="scientific">Puccinia triticina</name>
    <dbReference type="NCBI Taxonomy" id="208348"/>
    <lineage>
        <taxon>Eukaryota</taxon>
        <taxon>Fungi</taxon>
        <taxon>Dikarya</taxon>
        <taxon>Basidiomycota</taxon>
        <taxon>Pucciniomycotina</taxon>
        <taxon>Pucciniomycetes</taxon>
        <taxon>Pucciniales</taxon>
        <taxon>Pucciniaceae</taxon>
        <taxon>Puccinia</taxon>
    </lineage>
</organism>
<accession>A0ABY7CU61</accession>
<proteinExistence type="predicted"/>
<dbReference type="GeneID" id="77812526"/>
<feature type="region of interest" description="Disordered" evidence="1">
    <location>
        <begin position="189"/>
        <end position="210"/>
    </location>
</feature>
<evidence type="ECO:0000313" key="4">
    <source>
        <dbReference type="Proteomes" id="UP001164743"/>
    </source>
</evidence>
<dbReference type="EMBL" id="CP110428">
    <property type="protein sequence ID" value="WAQ87320.1"/>
    <property type="molecule type" value="Genomic_DNA"/>
</dbReference>
<evidence type="ECO:0000313" key="3">
    <source>
        <dbReference type="EMBL" id="WAQ87320.1"/>
    </source>
</evidence>
<sequence>MPLTYWEKLINFYYKLIVGTSGAANPEIQNLATKLLTVTLKLSCSISLPVPKLEPGLHPRVLRAGMGGLLYQNPSVKEAGQDALQPKLNSLLDPYTSMMILAVGTEDYPISDSFFLAGFSSCKPKRFFGTKDDLFIKQFENQLSLVTSRFLLSPSLPLAAKPRFPQADHRCNDDDCDYQCQTTQTDEQLPLSKGLGSKDNPSPGGSPARTRKIRQRKLLVSLAGLALIVAIIIIATAVTLRKSRLGFAEELARKISFILDDGAWKKPSRAKVDMYFADPEMEVNGLAGGSLDQEQFIGIVCWPNKKAMCLIFDKHITPEPREHKVNGKRVSQELVDLMAKEHINAMRLGPGKHLHSPTLPTAVKGKTFAYFMSHLFQAHHKSHLSDFLEGAC</sequence>
<keyword evidence="2" id="KW-0812">Transmembrane</keyword>
<keyword evidence="4" id="KW-1185">Reference proteome</keyword>
<evidence type="ECO:0000256" key="1">
    <source>
        <dbReference type="SAM" id="MobiDB-lite"/>
    </source>
</evidence>
<keyword evidence="2" id="KW-0472">Membrane</keyword>
<keyword evidence="2" id="KW-1133">Transmembrane helix</keyword>
<protein>
    <submittedName>
        <fullName evidence="3">Uncharacterized protein</fullName>
    </submittedName>
</protein>
<gene>
    <name evidence="3" type="ORF">PtA15_8A224</name>
</gene>